<comment type="caution">
    <text evidence="7">The sequence shown here is derived from an EMBL/GenBank/DDBJ whole genome shotgun (WGS) entry which is preliminary data.</text>
</comment>
<proteinExistence type="inferred from homology"/>
<dbReference type="Pfam" id="PF04884">
    <property type="entry name" value="UVB_sens_prot"/>
    <property type="match status" value="1"/>
</dbReference>
<gene>
    <name evidence="7" type="ORF">TrRE_jg5549</name>
</gene>
<evidence type="ECO:0000313" key="7">
    <source>
        <dbReference type="EMBL" id="GMH61634.1"/>
    </source>
</evidence>
<protein>
    <recommendedName>
        <fullName evidence="6">Protein root UVB sensitive/RUS domain-containing protein</fullName>
    </recommendedName>
</protein>
<dbReference type="OrthoDB" id="364779at2759"/>
<name>A0A9W6ZWC6_9STRA</name>
<evidence type="ECO:0000256" key="4">
    <source>
        <dbReference type="ARBA" id="ARBA00022989"/>
    </source>
</evidence>
<sequence>MRTFVPNFPLQPRYTEYVIFNQVQNLATTLRNTLSTLFILNAFEHTSTAVALTATLSFLARDGAGMISTLLFSRFAPPFSLATDVKKWRYAADVTCDVALGLEFLTSYVLDLPQRAFILSLCLASCLKSVCGMMAGCAAGPIDFHWSGGDASNLPELSSKSAAQHTLSSGLGIVAGATLSRAAAGLAKEQRRSKFTLYAGWAALTVLHLAANARLLKTIALNSINRERLRIIMKNFLKDKEGAVLTPVEVAAKEPLIFWFGGGRNRKVAVGLPSSKGDDFGEDRVLIKGDKRGVEVLLREGVSALEGHYAAYAAQGGSQGGSQGGVQGGTSRFDEFAIKLEDAGWDVKDTSQLLDHGWRCRVE</sequence>
<dbReference type="GO" id="GO:0016020">
    <property type="term" value="C:membrane"/>
    <property type="evidence" value="ECO:0007669"/>
    <property type="project" value="UniProtKB-SubCell"/>
</dbReference>
<evidence type="ECO:0000256" key="2">
    <source>
        <dbReference type="ARBA" id="ARBA00007558"/>
    </source>
</evidence>
<keyword evidence="5" id="KW-0472">Membrane</keyword>
<dbReference type="InterPro" id="IPR054549">
    <property type="entry name" value="UVB_sens_RUS_dom"/>
</dbReference>
<dbReference type="Proteomes" id="UP001165082">
    <property type="component" value="Unassembled WGS sequence"/>
</dbReference>
<evidence type="ECO:0000313" key="8">
    <source>
        <dbReference type="Proteomes" id="UP001165082"/>
    </source>
</evidence>
<dbReference type="PANTHER" id="PTHR12770">
    <property type="entry name" value="RUS1 FAMILY PROTEIN C16ORF58"/>
    <property type="match status" value="1"/>
</dbReference>
<keyword evidence="3" id="KW-0812">Transmembrane</keyword>
<evidence type="ECO:0000256" key="5">
    <source>
        <dbReference type="ARBA" id="ARBA00023136"/>
    </source>
</evidence>
<comment type="similarity">
    <text evidence="2">Belongs to the RUS1 family.</text>
</comment>
<organism evidence="7 8">
    <name type="scientific">Triparma retinervis</name>
    <dbReference type="NCBI Taxonomy" id="2557542"/>
    <lineage>
        <taxon>Eukaryota</taxon>
        <taxon>Sar</taxon>
        <taxon>Stramenopiles</taxon>
        <taxon>Ochrophyta</taxon>
        <taxon>Bolidophyceae</taxon>
        <taxon>Parmales</taxon>
        <taxon>Triparmaceae</taxon>
        <taxon>Triparma</taxon>
    </lineage>
</organism>
<accession>A0A9W6ZWC6</accession>
<dbReference type="EMBL" id="BRXZ01003774">
    <property type="protein sequence ID" value="GMH61634.1"/>
    <property type="molecule type" value="Genomic_DNA"/>
</dbReference>
<evidence type="ECO:0000256" key="1">
    <source>
        <dbReference type="ARBA" id="ARBA00004370"/>
    </source>
</evidence>
<evidence type="ECO:0000259" key="6">
    <source>
        <dbReference type="Pfam" id="PF04884"/>
    </source>
</evidence>
<comment type="subcellular location">
    <subcellularLocation>
        <location evidence="1">Membrane</location>
    </subcellularLocation>
</comment>
<dbReference type="AlphaFoldDB" id="A0A9W6ZWC6"/>
<evidence type="ECO:0000256" key="3">
    <source>
        <dbReference type="ARBA" id="ARBA00022692"/>
    </source>
</evidence>
<dbReference type="PANTHER" id="PTHR12770:SF31">
    <property type="entry name" value="RUS FAMILY MEMBER 1"/>
    <property type="match status" value="1"/>
</dbReference>
<keyword evidence="4" id="KW-1133">Transmembrane helix</keyword>
<reference evidence="7" key="1">
    <citation type="submission" date="2022-07" db="EMBL/GenBank/DDBJ databases">
        <title>Genome analysis of Parmales, a sister group of diatoms, reveals the evolutionary specialization of diatoms from phago-mixotrophs to photoautotrophs.</title>
        <authorList>
            <person name="Ban H."/>
            <person name="Sato S."/>
            <person name="Yoshikawa S."/>
            <person name="Kazumasa Y."/>
            <person name="Nakamura Y."/>
            <person name="Ichinomiya M."/>
            <person name="Saitoh K."/>
            <person name="Sato N."/>
            <person name="Blanc-Mathieu R."/>
            <person name="Endo H."/>
            <person name="Kuwata A."/>
            <person name="Ogata H."/>
        </authorList>
    </citation>
    <scope>NUCLEOTIDE SEQUENCE</scope>
</reference>
<keyword evidence="8" id="KW-1185">Reference proteome</keyword>
<dbReference type="InterPro" id="IPR006968">
    <property type="entry name" value="RUS_fam"/>
</dbReference>
<feature type="domain" description="Protein root UVB sensitive/RUS" evidence="6">
    <location>
        <begin position="4"/>
        <end position="239"/>
    </location>
</feature>